<dbReference type="EMBL" id="MHJG01000009">
    <property type="protein sequence ID" value="OGY64109.1"/>
    <property type="molecule type" value="Genomic_DNA"/>
</dbReference>
<dbReference type="AlphaFoldDB" id="A0A1G1ZI63"/>
<dbReference type="Proteomes" id="UP000177960">
    <property type="component" value="Unassembled WGS sequence"/>
</dbReference>
<accession>A0A1G1ZI63</accession>
<evidence type="ECO:0000313" key="2">
    <source>
        <dbReference type="Proteomes" id="UP000177960"/>
    </source>
</evidence>
<evidence type="ECO:0000313" key="1">
    <source>
        <dbReference type="EMBL" id="OGY64109.1"/>
    </source>
</evidence>
<reference evidence="1 2" key="1">
    <citation type="journal article" date="2016" name="Nat. Commun.">
        <title>Thousands of microbial genomes shed light on interconnected biogeochemical processes in an aquifer system.</title>
        <authorList>
            <person name="Anantharaman K."/>
            <person name="Brown C.T."/>
            <person name="Hug L.A."/>
            <person name="Sharon I."/>
            <person name="Castelle C.J."/>
            <person name="Probst A.J."/>
            <person name="Thomas B.C."/>
            <person name="Singh A."/>
            <person name="Wilkins M.J."/>
            <person name="Karaoz U."/>
            <person name="Brodie E.L."/>
            <person name="Williams K.H."/>
            <person name="Hubbard S.S."/>
            <person name="Banfield J.F."/>
        </authorList>
    </citation>
    <scope>NUCLEOTIDE SEQUENCE [LARGE SCALE GENOMIC DNA]</scope>
</reference>
<gene>
    <name evidence="1" type="ORF">A3B92_01010</name>
</gene>
<name>A0A1G1ZI63_9BACT</name>
<comment type="caution">
    <text evidence="1">The sequence shown here is derived from an EMBL/GenBank/DDBJ whole genome shotgun (WGS) entry which is preliminary data.</text>
</comment>
<proteinExistence type="predicted"/>
<sequence>MKSNVITGENFPTTRKGEANLILEFVQVSSEAVTYEEVIAGLKKRGFRPAELRELLSFGVQYPKK</sequence>
<protein>
    <submittedName>
        <fullName evidence="1">Uncharacterized protein</fullName>
    </submittedName>
</protein>
<dbReference type="STRING" id="1798404.A3B92_01010"/>
<organism evidence="1 2">
    <name type="scientific">Candidatus Harrisonbacteria bacterium RIFCSPHIGHO2_02_FULL_42_16</name>
    <dbReference type="NCBI Taxonomy" id="1798404"/>
    <lineage>
        <taxon>Bacteria</taxon>
        <taxon>Candidatus Harrisoniibacteriota</taxon>
    </lineage>
</organism>